<proteinExistence type="predicted"/>
<protein>
    <submittedName>
        <fullName evidence="2">Uncharacterized protein</fullName>
    </submittedName>
</protein>
<dbReference type="Proteomes" id="UP000887577">
    <property type="component" value="Unplaced"/>
</dbReference>
<reference evidence="2" key="1">
    <citation type="submission" date="2022-11" db="UniProtKB">
        <authorList>
            <consortium name="WormBaseParasite"/>
        </authorList>
    </citation>
    <scope>IDENTIFICATION</scope>
</reference>
<evidence type="ECO:0000313" key="2">
    <source>
        <dbReference type="WBParaSite" id="PSU_v2.g20612.t1"/>
    </source>
</evidence>
<keyword evidence="1" id="KW-1185">Reference proteome</keyword>
<dbReference type="WBParaSite" id="PSU_v2.g20612.t1">
    <property type="protein sequence ID" value="PSU_v2.g20612.t1"/>
    <property type="gene ID" value="PSU_v2.g20612"/>
</dbReference>
<accession>A0A914YNR3</accession>
<dbReference type="AlphaFoldDB" id="A0A914YNR3"/>
<sequence>MSINDIIDFTCQAESIFTITYILGHKSMTYEQFNLALQHACGIDIEKLARDFNHFNGRTFLHSRGFQFDENMDLAIPFLGEALSNENCNSEPPIEDKPKAVHIFDGDESKLHPGMYVKIATGVIHALPAIPQFDHQNEHTRRVQSKAGANYTKKLRYIVETHAKMMKTLAIMKKQ</sequence>
<name>A0A914YNR3_9BILA</name>
<evidence type="ECO:0000313" key="1">
    <source>
        <dbReference type="Proteomes" id="UP000887577"/>
    </source>
</evidence>
<organism evidence="1 2">
    <name type="scientific">Panagrolaimus superbus</name>
    <dbReference type="NCBI Taxonomy" id="310955"/>
    <lineage>
        <taxon>Eukaryota</taxon>
        <taxon>Metazoa</taxon>
        <taxon>Ecdysozoa</taxon>
        <taxon>Nematoda</taxon>
        <taxon>Chromadorea</taxon>
        <taxon>Rhabditida</taxon>
        <taxon>Tylenchina</taxon>
        <taxon>Panagrolaimomorpha</taxon>
        <taxon>Panagrolaimoidea</taxon>
        <taxon>Panagrolaimidae</taxon>
        <taxon>Panagrolaimus</taxon>
    </lineage>
</organism>